<accession>A0ABC8URY3</accession>
<evidence type="ECO:0000313" key="3">
    <source>
        <dbReference type="Proteomes" id="UP001642360"/>
    </source>
</evidence>
<organism evidence="2 3">
    <name type="scientific">Ilex paraguariensis</name>
    <name type="common">yerba mate</name>
    <dbReference type="NCBI Taxonomy" id="185542"/>
    <lineage>
        <taxon>Eukaryota</taxon>
        <taxon>Viridiplantae</taxon>
        <taxon>Streptophyta</taxon>
        <taxon>Embryophyta</taxon>
        <taxon>Tracheophyta</taxon>
        <taxon>Spermatophyta</taxon>
        <taxon>Magnoliopsida</taxon>
        <taxon>eudicotyledons</taxon>
        <taxon>Gunneridae</taxon>
        <taxon>Pentapetalae</taxon>
        <taxon>asterids</taxon>
        <taxon>campanulids</taxon>
        <taxon>Aquifoliales</taxon>
        <taxon>Aquifoliaceae</taxon>
        <taxon>Ilex</taxon>
    </lineage>
</organism>
<gene>
    <name evidence="2" type="ORF">ILEXP_LOCUS54092</name>
</gene>
<evidence type="ECO:0000256" key="1">
    <source>
        <dbReference type="SAM" id="Phobius"/>
    </source>
</evidence>
<feature type="transmembrane region" description="Helical" evidence="1">
    <location>
        <begin position="148"/>
        <end position="168"/>
    </location>
</feature>
<protein>
    <submittedName>
        <fullName evidence="2">Uncharacterized protein</fullName>
    </submittedName>
</protein>
<proteinExistence type="predicted"/>
<name>A0ABC8URY3_9AQUA</name>
<keyword evidence="1" id="KW-1133">Transmembrane helix</keyword>
<keyword evidence="1" id="KW-0812">Transmembrane</keyword>
<dbReference type="AlphaFoldDB" id="A0ABC8URY3"/>
<keyword evidence="1" id="KW-0472">Membrane</keyword>
<reference evidence="2 3" key="1">
    <citation type="submission" date="2024-02" db="EMBL/GenBank/DDBJ databases">
        <authorList>
            <person name="Vignale AGUSTIN F."/>
            <person name="Sosa J E."/>
            <person name="Modenutti C."/>
        </authorList>
    </citation>
    <scope>NUCLEOTIDE SEQUENCE [LARGE SCALE GENOMIC DNA]</scope>
</reference>
<keyword evidence="3" id="KW-1185">Reference proteome</keyword>
<evidence type="ECO:0000313" key="2">
    <source>
        <dbReference type="EMBL" id="CAK9183798.1"/>
    </source>
</evidence>
<sequence>MEASGRTTKGILRIVLPRESMEDAMGVPMARQGSLGNVRTGGGGGLGDARSDLNDVPVMIGGRGGLGNAREKGTSAGSHSGTHTSVGASVGVAAVGAEADNGFQKLGSSGRLLRVVRKQQVSIFNGKGSVLGFVRDGEYDAFWLGKTILLALLFLSCFGIFLTLTLIVTTTQFDKDMMANSAQAPQGAIGAVDCDSSNVTLIFNSIDSDSDIATILSSFHIPPIVLCHWAEKDELACYDSFGEILL</sequence>
<comment type="caution">
    <text evidence="2">The sequence shown here is derived from an EMBL/GenBank/DDBJ whole genome shotgun (WGS) entry which is preliminary data.</text>
</comment>
<dbReference type="EMBL" id="CAUOFW020008758">
    <property type="protein sequence ID" value="CAK9183798.1"/>
    <property type="molecule type" value="Genomic_DNA"/>
</dbReference>
<dbReference type="Proteomes" id="UP001642360">
    <property type="component" value="Unassembled WGS sequence"/>
</dbReference>